<dbReference type="AlphaFoldDB" id="A0A6N2B268"/>
<protein>
    <recommendedName>
        <fullName evidence="2">F-box domain-containing protein</fullName>
    </recommendedName>
</protein>
<keyword evidence="1" id="KW-0812">Transmembrane</keyword>
<dbReference type="Gene3D" id="1.20.1280.50">
    <property type="match status" value="1"/>
</dbReference>
<dbReference type="InterPro" id="IPR013187">
    <property type="entry name" value="F-box-assoc_dom_typ3"/>
</dbReference>
<organism evidence="3">
    <name type="scientific">Solanum chilense</name>
    <name type="common">Tomato</name>
    <name type="synonym">Lycopersicon chilense</name>
    <dbReference type="NCBI Taxonomy" id="4083"/>
    <lineage>
        <taxon>Eukaryota</taxon>
        <taxon>Viridiplantae</taxon>
        <taxon>Streptophyta</taxon>
        <taxon>Embryophyta</taxon>
        <taxon>Tracheophyta</taxon>
        <taxon>Spermatophyta</taxon>
        <taxon>Magnoliopsida</taxon>
        <taxon>eudicotyledons</taxon>
        <taxon>Gunneridae</taxon>
        <taxon>Pentapetalae</taxon>
        <taxon>asterids</taxon>
        <taxon>lamiids</taxon>
        <taxon>Solanales</taxon>
        <taxon>Solanaceae</taxon>
        <taxon>Solanoideae</taxon>
        <taxon>Solaneae</taxon>
        <taxon>Solanum</taxon>
        <taxon>Solanum subgen. Lycopersicon</taxon>
    </lineage>
</organism>
<accession>A0A6N2B268</accession>
<dbReference type="SUPFAM" id="SSF81383">
    <property type="entry name" value="F-box domain"/>
    <property type="match status" value="1"/>
</dbReference>
<dbReference type="InterPro" id="IPR017451">
    <property type="entry name" value="F-box-assoc_interact_dom"/>
</dbReference>
<feature type="transmembrane region" description="Helical" evidence="1">
    <location>
        <begin position="102"/>
        <end position="123"/>
    </location>
</feature>
<dbReference type="PROSITE" id="PS50181">
    <property type="entry name" value="FBOX"/>
    <property type="match status" value="1"/>
</dbReference>
<dbReference type="InterPro" id="IPR050796">
    <property type="entry name" value="SCF_F-box_component"/>
</dbReference>
<dbReference type="PANTHER" id="PTHR31672">
    <property type="entry name" value="BNACNNG10540D PROTEIN"/>
    <property type="match status" value="1"/>
</dbReference>
<evidence type="ECO:0000313" key="3">
    <source>
        <dbReference type="EMBL" id="TMW88606.1"/>
    </source>
</evidence>
<reference evidence="3" key="1">
    <citation type="submission" date="2019-05" db="EMBL/GenBank/DDBJ databases">
        <title>The de novo reference genome and transcriptome assemblies of the wild tomato species Solanum chilense.</title>
        <authorList>
            <person name="Stam R."/>
            <person name="Nosenko T."/>
            <person name="Hoerger A.C."/>
            <person name="Stephan W."/>
            <person name="Seidel M.A."/>
            <person name="Kuhn J.M.M."/>
            <person name="Haberer G."/>
            <person name="Tellier A."/>
        </authorList>
    </citation>
    <scope>NUCLEOTIDE SEQUENCE</scope>
    <source>
        <tissue evidence="3">Mature leaves</tissue>
    </source>
</reference>
<dbReference type="Pfam" id="PF00646">
    <property type="entry name" value="F-box"/>
    <property type="match status" value="1"/>
</dbReference>
<dbReference type="InterPro" id="IPR001810">
    <property type="entry name" value="F-box_dom"/>
</dbReference>
<dbReference type="PANTHER" id="PTHR31672:SF13">
    <property type="entry name" value="F-BOX PROTEIN CPR30-LIKE"/>
    <property type="match status" value="1"/>
</dbReference>
<dbReference type="EMBL" id="RXGB01004979">
    <property type="protein sequence ID" value="TMW88606.1"/>
    <property type="molecule type" value="Genomic_DNA"/>
</dbReference>
<dbReference type="NCBIfam" id="TIGR01640">
    <property type="entry name" value="F_box_assoc_1"/>
    <property type="match status" value="1"/>
</dbReference>
<name>A0A6N2B268_SOLCI</name>
<feature type="domain" description="F-box" evidence="2">
    <location>
        <begin position="4"/>
        <end position="50"/>
    </location>
</feature>
<keyword evidence="1" id="KW-1133">Transmembrane helix</keyword>
<evidence type="ECO:0000256" key="1">
    <source>
        <dbReference type="SAM" id="Phobius"/>
    </source>
</evidence>
<sequence length="375" mass="43185">MDGRSKIPYLPADIINSILLQLPVKSLSRFKSCCKSWHCCIDDADFIKSHLRNSSVDISRQKFVLVHLKKPSPSRYNFEIVSTEASINADSKVVYLNIPEFLINYIFLQVFSCSGLVFMTSYIPGYSMILFNPALGKYKLIPNSLFSRKKRSRCSDTSPIFGFAYDFVADDYKVVCAHYLINVYRNVVELYSVKNQCWRTIQNTFPVSPDSYYQYLHSNQVSLNSVIHRMSHNREVISFHLVDEKFTVTAVPKACGEQPTLHALGDGMCVFTTVGEESLIWLLEKDRWNCINKFHTLPSLIGKPIWPDVKPYTVGLFLFVKENGNILWRNHDGPFIEYHVRKNEYTEFKSIQIPPLVSSKALYVESLVSLKIPWD</sequence>
<comment type="caution">
    <text evidence="3">The sequence shown here is derived from an EMBL/GenBank/DDBJ whole genome shotgun (WGS) entry which is preliminary data.</text>
</comment>
<dbReference type="SMART" id="SM00256">
    <property type="entry name" value="FBOX"/>
    <property type="match status" value="1"/>
</dbReference>
<dbReference type="InterPro" id="IPR036047">
    <property type="entry name" value="F-box-like_dom_sf"/>
</dbReference>
<proteinExistence type="predicted"/>
<gene>
    <name evidence="3" type="ORF">EJD97_018328</name>
</gene>
<evidence type="ECO:0000259" key="2">
    <source>
        <dbReference type="PROSITE" id="PS50181"/>
    </source>
</evidence>
<dbReference type="Pfam" id="PF08268">
    <property type="entry name" value="FBA_3"/>
    <property type="match status" value="1"/>
</dbReference>
<keyword evidence="1" id="KW-0472">Membrane</keyword>